<sequence length="59" mass="6597">MLAATKSISILLSMSVTFCWLLSASGIIPEYLVGLRSLSFSQLHVFLFSLLQFMKKSKL</sequence>
<dbReference type="AlphaFoldDB" id="A0A2P2QZY1"/>
<reference evidence="1" key="1">
    <citation type="submission" date="2018-02" db="EMBL/GenBank/DDBJ databases">
        <title>Rhizophora mucronata_Transcriptome.</title>
        <authorList>
            <person name="Meera S.P."/>
            <person name="Sreeshan A."/>
            <person name="Augustine A."/>
        </authorList>
    </citation>
    <scope>NUCLEOTIDE SEQUENCE</scope>
    <source>
        <tissue evidence="1">Leaf</tissue>
    </source>
</reference>
<organism evidence="1">
    <name type="scientific">Rhizophora mucronata</name>
    <name type="common">Asiatic mangrove</name>
    <dbReference type="NCBI Taxonomy" id="61149"/>
    <lineage>
        <taxon>Eukaryota</taxon>
        <taxon>Viridiplantae</taxon>
        <taxon>Streptophyta</taxon>
        <taxon>Embryophyta</taxon>
        <taxon>Tracheophyta</taxon>
        <taxon>Spermatophyta</taxon>
        <taxon>Magnoliopsida</taxon>
        <taxon>eudicotyledons</taxon>
        <taxon>Gunneridae</taxon>
        <taxon>Pentapetalae</taxon>
        <taxon>rosids</taxon>
        <taxon>fabids</taxon>
        <taxon>Malpighiales</taxon>
        <taxon>Rhizophoraceae</taxon>
        <taxon>Rhizophora</taxon>
    </lineage>
</organism>
<name>A0A2P2QZY1_RHIMU</name>
<protein>
    <submittedName>
        <fullName evidence="1">Uncharacterized protein</fullName>
    </submittedName>
</protein>
<dbReference type="EMBL" id="GGEC01092039">
    <property type="protein sequence ID" value="MBX72523.1"/>
    <property type="molecule type" value="Transcribed_RNA"/>
</dbReference>
<accession>A0A2P2QZY1</accession>
<proteinExistence type="predicted"/>
<evidence type="ECO:0000313" key="1">
    <source>
        <dbReference type="EMBL" id="MBX72523.1"/>
    </source>
</evidence>